<evidence type="ECO:0000313" key="2">
    <source>
        <dbReference type="EMBL" id="MDN3569255.1"/>
    </source>
</evidence>
<feature type="transmembrane region" description="Helical" evidence="1">
    <location>
        <begin position="13"/>
        <end position="34"/>
    </location>
</feature>
<keyword evidence="3" id="KW-1185">Reference proteome</keyword>
<feature type="transmembrane region" description="Helical" evidence="1">
    <location>
        <begin position="55"/>
        <end position="72"/>
    </location>
</feature>
<evidence type="ECO:0000313" key="3">
    <source>
        <dbReference type="Proteomes" id="UP001244297"/>
    </source>
</evidence>
<dbReference type="RefSeq" id="WP_238292318.1">
    <property type="nucleotide sequence ID" value="NZ_BPQS01000053.1"/>
</dbReference>
<accession>A0ABT8AHX9</accession>
<protein>
    <submittedName>
        <fullName evidence="2">Uncharacterized protein</fullName>
    </submittedName>
</protein>
<dbReference type="EMBL" id="JAUFPT010000002">
    <property type="protein sequence ID" value="MDN3569255.1"/>
    <property type="molecule type" value="Genomic_DNA"/>
</dbReference>
<name>A0ABT8AHX9_9HYPH</name>
<keyword evidence="1" id="KW-1133">Transmembrane helix</keyword>
<keyword evidence="1" id="KW-0472">Membrane</keyword>
<organism evidence="2 3">
    <name type="scientific">Methylobacterium longum</name>
    <dbReference type="NCBI Taxonomy" id="767694"/>
    <lineage>
        <taxon>Bacteria</taxon>
        <taxon>Pseudomonadati</taxon>
        <taxon>Pseudomonadota</taxon>
        <taxon>Alphaproteobacteria</taxon>
        <taxon>Hyphomicrobiales</taxon>
        <taxon>Methylobacteriaceae</taxon>
        <taxon>Methylobacterium</taxon>
    </lineage>
</organism>
<sequence>MIDPTIIDQIADYLWAVLGSWWGVLSVILGLVRLSPTLIPQLQPIADAMQKERRVLVPVALVLFVIGNFQIYDRA</sequence>
<proteinExistence type="predicted"/>
<keyword evidence="1" id="KW-0812">Transmembrane</keyword>
<evidence type="ECO:0000256" key="1">
    <source>
        <dbReference type="SAM" id="Phobius"/>
    </source>
</evidence>
<reference evidence="3" key="1">
    <citation type="journal article" date="2019" name="Int. J. Syst. Evol. Microbiol.">
        <title>The Global Catalogue of Microorganisms (GCM) 10K type strain sequencing project: providing services to taxonomists for standard genome sequencing and annotation.</title>
        <authorList>
            <consortium name="The Broad Institute Genomics Platform"/>
            <consortium name="The Broad Institute Genome Sequencing Center for Infectious Disease"/>
            <person name="Wu L."/>
            <person name="Ma J."/>
        </authorList>
    </citation>
    <scope>NUCLEOTIDE SEQUENCE [LARGE SCALE GENOMIC DNA]</scope>
    <source>
        <strain evidence="3">CECT 7806</strain>
    </source>
</reference>
<dbReference type="Proteomes" id="UP001244297">
    <property type="component" value="Unassembled WGS sequence"/>
</dbReference>
<gene>
    <name evidence="2" type="ORF">QWZ18_01290</name>
</gene>
<comment type="caution">
    <text evidence="2">The sequence shown here is derived from an EMBL/GenBank/DDBJ whole genome shotgun (WGS) entry which is preliminary data.</text>
</comment>